<dbReference type="RefSeq" id="WP_425575884.1">
    <property type="nucleotide sequence ID" value="NZ_BAAARJ010000003.1"/>
</dbReference>
<comment type="caution">
    <text evidence="2">The sequence shown here is derived from an EMBL/GenBank/DDBJ whole genome shotgun (WGS) entry which is preliminary data.</text>
</comment>
<feature type="domain" description="DUF397" evidence="1">
    <location>
        <begin position="17"/>
        <end position="68"/>
    </location>
</feature>
<gene>
    <name evidence="2" type="ORF">GCM10009863_09170</name>
</gene>
<dbReference type="Proteomes" id="UP001501447">
    <property type="component" value="Unassembled WGS sequence"/>
</dbReference>
<keyword evidence="3" id="KW-1185">Reference proteome</keyword>
<name>A0ABN3PQP4_9ACTN</name>
<dbReference type="InterPro" id="IPR007278">
    <property type="entry name" value="DUF397"/>
</dbReference>
<dbReference type="Pfam" id="PF04149">
    <property type="entry name" value="DUF397"/>
    <property type="match status" value="1"/>
</dbReference>
<evidence type="ECO:0000259" key="1">
    <source>
        <dbReference type="Pfam" id="PF04149"/>
    </source>
</evidence>
<protein>
    <recommendedName>
        <fullName evidence="1">DUF397 domain-containing protein</fullName>
    </recommendedName>
</protein>
<evidence type="ECO:0000313" key="2">
    <source>
        <dbReference type="EMBL" id="GAA2597962.1"/>
    </source>
</evidence>
<proteinExistence type="predicted"/>
<dbReference type="EMBL" id="BAAARJ010000003">
    <property type="protein sequence ID" value="GAA2597962.1"/>
    <property type="molecule type" value="Genomic_DNA"/>
</dbReference>
<evidence type="ECO:0000313" key="3">
    <source>
        <dbReference type="Proteomes" id="UP001501447"/>
    </source>
</evidence>
<sequence length="77" mass="7871">MSMSTSHVGDASALPVTWWKSSRSNTGAQCVECGIVSPGTIAVRDSKNPHGPALLLTRQQMSALVTAAASGRFGGLG</sequence>
<organism evidence="2 3">
    <name type="scientific">Streptomyces axinellae</name>
    <dbReference type="NCBI Taxonomy" id="552788"/>
    <lineage>
        <taxon>Bacteria</taxon>
        <taxon>Bacillati</taxon>
        <taxon>Actinomycetota</taxon>
        <taxon>Actinomycetes</taxon>
        <taxon>Kitasatosporales</taxon>
        <taxon>Streptomycetaceae</taxon>
        <taxon>Streptomyces</taxon>
    </lineage>
</organism>
<reference evidence="2 3" key="1">
    <citation type="journal article" date="2019" name="Int. J. Syst. Evol. Microbiol.">
        <title>The Global Catalogue of Microorganisms (GCM) 10K type strain sequencing project: providing services to taxonomists for standard genome sequencing and annotation.</title>
        <authorList>
            <consortium name="The Broad Institute Genomics Platform"/>
            <consortium name="The Broad Institute Genome Sequencing Center for Infectious Disease"/>
            <person name="Wu L."/>
            <person name="Ma J."/>
        </authorList>
    </citation>
    <scope>NUCLEOTIDE SEQUENCE [LARGE SCALE GENOMIC DNA]</scope>
    <source>
        <strain evidence="2 3">JCM 16373</strain>
    </source>
</reference>
<accession>A0ABN3PQP4</accession>